<organism evidence="1 2">
    <name type="scientific">Trema orientale</name>
    <name type="common">Charcoal tree</name>
    <name type="synonym">Celtis orientalis</name>
    <dbReference type="NCBI Taxonomy" id="63057"/>
    <lineage>
        <taxon>Eukaryota</taxon>
        <taxon>Viridiplantae</taxon>
        <taxon>Streptophyta</taxon>
        <taxon>Embryophyta</taxon>
        <taxon>Tracheophyta</taxon>
        <taxon>Spermatophyta</taxon>
        <taxon>Magnoliopsida</taxon>
        <taxon>eudicotyledons</taxon>
        <taxon>Gunneridae</taxon>
        <taxon>Pentapetalae</taxon>
        <taxon>rosids</taxon>
        <taxon>fabids</taxon>
        <taxon>Rosales</taxon>
        <taxon>Cannabaceae</taxon>
        <taxon>Trema</taxon>
    </lineage>
</organism>
<evidence type="ECO:0000313" key="2">
    <source>
        <dbReference type="Proteomes" id="UP000237000"/>
    </source>
</evidence>
<sequence>MFVPMAAMVENSKEVSTKTYPREFDCQRWCEYYELSNDHKYQRNKNRDIGKDQSLEHSCRGAVERKYFNKY</sequence>
<keyword evidence="2" id="KW-1185">Reference proteome</keyword>
<evidence type="ECO:0000313" key="1">
    <source>
        <dbReference type="EMBL" id="POO02998.1"/>
    </source>
</evidence>
<name>A0A2P5FYY1_TREOI</name>
<dbReference type="InParanoid" id="A0A2P5FYY1"/>
<proteinExistence type="predicted"/>
<dbReference type="AlphaFoldDB" id="A0A2P5FYY1"/>
<accession>A0A2P5FYY1</accession>
<comment type="caution">
    <text evidence="1">The sequence shown here is derived from an EMBL/GenBank/DDBJ whole genome shotgun (WGS) entry which is preliminary data.</text>
</comment>
<protein>
    <submittedName>
        <fullName evidence="1">Uncharacterized protein</fullName>
    </submittedName>
</protein>
<dbReference type="Proteomes" id="UP000237000">
    <property type="component" value="Unassembled WGS sequence"/>
</dbReference>
<dbReference type="EMBL" id="JXTC01000003">
    <property type="protein sequence ID" value="POO02998.1"/>
    <property type="molecule type" value="Genomic_DNA"/>
</dbReference>
<gene>
    <name evidence="1" type="ORF">TorRG33x02_010590</name>
</gene>
<reference evidence="2" key="1">
    <citation type="submission" date="2016-06" db="EMBL/GenBank/DDBJ databases">
        <title>Parallel loss of symbiosis genes in relatives of nitrogen-fixing non-legume Parasponia.</title>
        <authorList>
            <person name="Van Velzen R."/>
            <person name="Holmer R."/>
            <person name="Bu F."/>
            <person name="Rutten L."/>
            <person name="Van Zeijl A."/>
            <person name="Liu W."/>
            <person name="Santuari L."/>
            <person name="Cao Q."/>
            <person name="Sharma T."/>
            <person name="Shen D."/>
            <person name="Roswanjaya Y."/>
            <person name="Wardhani T."/>
            <person name="Kalhor M.S."/>
            <person name="Jansen J."/>
            <person name="Van den Hoogen J."/>
            <person name="Gungor B."/>
            <person name="Hartog M."/>
            <person name="Hontelez J."/>
            <person name="Verver J."/>
            <person name="Yang W.-C."/>
            <person name="Schijlen E."/>
            <person name="Repin R."/>
            <person name="Schilthuizen M."/>
            <person name="Schranz E."/>
            <person name="Heidstra R."/>
            <person name="Miyata K."/>
            <person name="Fedorova E."/>
            <person name="Kohlen W."/>
            <person name="Bisseling T."/>
            <person name="Smit S."/>
            <person name="Geurts R."/>
        </authorList>
    </citation>
    <scope>NUCLEOTIDE SEQUENCE [LARGE SCALE GENOMIC DNA]</scope>
    <source>
        <strain evidence="2">cv. RG33-2</strain>
    </source>
</reference>